<keyword evidence="4" id="KW-1185">Reference proteome</keyword>
<reference evidence="5" key="1">
    <citation type="submission" date="2025-08" db="UniProtKB">
        <authorList>
            <consortium name="RefSeq"/>
        </authorList>
    </citation>
    <scope>IDENTIFICATION</scope>
    <source>
        <tissue evidence="5">Whole body</tissue>
    </source>
</reference>
<dbReference type="Gene3D" id="1.10.10.60">
    <property type="entry name" value="Homeodomain-like"/>
    <property type="match status" value="1"/>
</dbReference>
<proteinExistence type="predicted"/>
<name>A0A8B8GRP0_9HEMI</name>
<dbReference type="PROSITE" id="PS51253">
    <property type="entry name" value="HTH_CENPB"/>
    <property type="match status" value="1"/>
</dbReference>
<dbReference type="InterPro" id="IPR006600">
    <property type="entry name" value="HTH_CenpB_DNA-bd_dom"/>
</dbReference>
<dbReference type="AlphaFoldDB" id="A0A8B8GRP0"/>
<feature type="domain" description="HTH CENPB-type" evidence="3">
    <location>
        <begin position="39"/>
        <end position="110"/>
    </location>
</feature>
<evidence type="ECO:0000256" key="2">
    <source>
        <dbReference type="ARBA" id="ARBA00023125"/>
    </source>
</evidence>
<comment type="subcellular location">
    <subcellularLocation>
        <location evidence="1">Nucleus</location>
    </subcellularLocation>
</comment>
<evidence type="ECO:0000256" key="1">
    <source>
        <dbReference type="ARBA" id="ARBA00004123"/>
    </source>
</evidence>
<organism evidence="4 5">
    <name type="scientific">Sipha flava</name>
    <name type="common">yellow sugarcane aphid</name>
    <dbReference type="NCBI Taxonomy" id="143950"/>
    <lineage>
        <taxon>Eukaryota</taxon>
        <taxon>Metazoa</taxon>
        <taxon>Ecdysozoa</taxon>
        <taxon>Arthropoda</taxon>
        <taxon>Hexapoda</taxon>
        <taxon>Insecta</taxon>
        <taxon>Pterygota</taxon>
        <taxon>Neoptera</taxon>
        <taxon>Paraneoptera</taxon>
        <taxon>Hemiptera</taxon>
        <taxon>Sternorrhyncha</taxon>
        <taxon>Aphidomorpha</taxon>
        <taxon>Aphidoidea</taxon>
        <taxon>Aphididae</taxon>
        <taxon>Sipha</taxon>
    </lineage>
</organism>
<dbReference type="OrthoDB" id="155630at2759"/>
<dbReference type="Proteomes" id="UP000694846">
    <property type="component" value="Unplaced"/>
</dbReference>
<evidence type="ECO:0000313" key="4">
    <source>
        <dbReference type="Proteomes" id="UP000694846"/>
    </source>
</evidence>
<evidence type="ECO:0000259" key="3">
    <source>
        <dbReference type="PROSITE" id="PS51253"/>
    </source>
</evidence>
<keyword evidence="2" id="KW-0238">DNA-binding</keyword>
<dbReference type="SUPFAM" id="SSF46689">
    <property type="entry name" value="Homeodomain-like"/>
    <property type="match status" value="1"/>
</dbReference>
<dbReference type="Pfam" id="PF03221">
    <property type="entry name" value="HTH_Tnp_Tc5"/>
    <property type="match status" value="1"/>
</dbReference>
<dbReference type="GO" id="GO:0005634">
    <property type="term" value="C:nucleus"/>
    <property type="evidence" value="ECO:0007669"/>
    <property type="project" value="UniProtKB-SubCell"/>
</dbReference>
<dbReference type="InterPro" id="IPR004875">
    <property type="entry name" value="DDE_SF_endonuclease_dom"/>
</dbReference>
<accession>A0A8B8GRP0</accession>
<dbReference type="InterPro" id="IPR050863">
    <property type="entry name" value="CenT-Element_Derived"/>
</dbReference>
<dbReference type="Pfam" id="PF03184">
    <property type="entry name" value="DDE_1"/>
    <property type="match status" value="1"/>
</dbReference>
<dbReference type="GO" id="GO:0003677">
    <property type="term" value="F:DNA binding"/>
    <property type="evidence" value="ECO:0007669"/>
    <property type="project" value="UniProtKB-KW"/>
</dbReference>
<dbReference type="PANTHER" id="PTHR19303">
    <property type="entry name" value="TRANSPOSON"/>
    <property type="match status" value="1"/>
</dbReference>
<sequence>MDPVKYKCLSIADKKKVIAAVEAGEKKRCCSTFWYPTFYAFNNTKTKSYNINTLFIADQTEKMQNNIPISGPILKEKSKLFATNLGITNFQANEGWLEKFIKRHGLTFKKVCGESASVEPCISQDRKNELIDLLVDDYDARDIFNADETGLFYKCLPDRTLTFKNEKCHGSKNSTERITVMLTANMDESQKLKPLMIGKFANPRCFKNVKSFPLMYRSNKKAWMTGVLFTEWLLCIDVDMKKANRKILMFVDNCTAHNNIPHLENIKIHFLPPNTTSTLQPLDQGIIKNFKMMYREEIVRAWVMFHVKFLYSLLWKWYTKHGKILVHKPS</sequence>
<dbReference type="InterPro" id="IPR009057">
    <property type="entry name" value="Homeodomain-like_sf"/>
</dbReference>
<dbReference type="PANTHER" id="PTHR19303:SF73">
    <property type="entry name" value="PROTEIN PDC2"/>
    <property type="match status" value="1"/>
</dbReference>
<dbReference type="RefSeq" id="XP_025425271.1">
    <property type="nucleotide sequence ID" value="XM_025569486.1"/>
</dbReference>
<protein>
    <submittedName>
        <fullName evidence="5">Tigger transposable element-derived protein 6-like</fullName>
    </submittedName>
</protein>
<dbReference type="SMART" id="SM00674">
    <property type="entry name" value="CENPB"/>
    <property type="match status" value="1"/>
</dbReference>
<gene>
    <name evidence="5" type="primary">LOC112694110</name>
</gene>
<evidence type="ECO:0000313" key="5">
    <source>
        <dbReference type="RefSeq" id="XP_025425271.1"/>
    </source>
</evidence>
<dbReference type="GeneID" id="112694110"/>